<name>A0ABS0XTY8_9SPHN</name>
<evidence type="ECO:0000313" key="5">
    <source>
        <dbReference type="Proteomes" id="UP000640426"/>
    </source>
</evidence>
<dbReference type="Gene3D" id="3.40.50.2000">
    <property type="entry name" value="Glycogen Phosphorylase B"/>
    <property type="match status" value="2"/>
</dbReference>
<gene>
    <name evidence="4" type="ORF">JAO74_17080</name>
</gene>
<evidence type="ECO:0000256" key="1">
    <source>
        <dbReference type="ARBA" id="ARBA00022676"/>
    </source>
</evidence>
<organism evidence="4 5">
    <name type="scientific">Sphingomonas mollis</name>
    <dbReference type="NCBI Taxonomy" id="2795726"/>
    <lineage>
        <taxon>Bacteria</taxon>
        <taxon>Pseudomonadati</taxon>
        <taxon>Pseudomonadota</taxon>
        <taxon>Alphaproteobacteria</taxon>
        <taxon>Sphingomonadales</taxon>
        <taxon>Sphingomonadaceae</taxon>
        <taxon>Sphingomonas</taxon>
    </lineage>
</organism>
<keyword evidence="5" id="KW-1185">Reference proteome</keyword>
<keyword evidence="2" id="KW-0808">Transferase</keyword>
<reference evidence="5" key="1">
    <citation type="submission" date="2020-12" db="EMBL/GenBank/DDBJ databases">
        <title>Hymenobacter sp.</title>
        <authorList>
            <person name="Kim M.K."/>
        </authorList>
    </citation>
    <scope>NUCLEOTIDE SEQUENCE [LARGE SCALE GENOMIC DNA]</scope>
    <source>
        <strain evidence="5">BT553</strain>
    </source>
</reference>
<dbReference type="EMBL" id="JAELXS010000014">
    <property type="protein sequence ID" value="MBJ6123501.1"/>
    <property type="molecule type" value="Genomic_DNA"/>
</dbReference>
<accession>A0ABS0XTY8</accession>
<dbReference type="Pfam" id="PF13579">
    <property type="entry name" value="Glyco_trans_4_4"/>
    <property type="match status" value="1"/>
</dbReference>
<evidence type="ECO:0000259" key="3">
    <source>
        <dbReference type="Pfam" id="PF13579"/>
    </source>
</evidence>
<dbReference type="Proteomes" id="UP000640426">
    <property type="component" value="Unassembled WGS sequence"/>
</dbReference>
<comment type="caution">
    <text evidence="4">The sequence shown here is derived from an EMBL/GenBank/DDBJ whole genome shotgun (WGS) entry which is preliminary data.</text>
</comment>
<feature type="domain" description="Glycosyltransferase subfamily 4-like N-terminal" evidence="3">
    <location>
        <begin position="18"/>
        <end position="166"/>
    </location>
</feature>
<proteinExistence type="predicted"/>
<dbReference type="RefSeq" id="WP_199041064.1">
    <property type="nucleotide sequence ID" value="NZ_JAELXS010000014.1"/>
</dbReference>
<sequence>MAAPFPSILIVLHDFALGGTERVAIRLARGWAERGVAVTIFAGSNDGPLRALAGSHVEIVVADPPISRKHGSRRRLARAARAFVARRRFGHVFVPGNFHWPVAAALAGTGIGVTAQVSAALDKPQRGPIRQWAFEMRMRRLLRGVNAVVTLSDRARDQADRILRRRVSTTIALPALADYAPAALPTPDTSPPVIVAAGRLVPEKGFARVIAAVAALPDASVRLVIVGDGPEKAALRQQSEALGIADRVELVGYVADIRPWLDTARLFVLASDFEGYPAVLVEALAAGRPVVATDCTPATGLLDAPGAGMVVPLGDSAALSRAIAAMLAQAAPNPARLSALVEHHRIGAVAAAYLDLFAGVRP</sequence>
<dbReference type="PANTHER" id="PTHR12526">
    <property type="entry name" value="GLYCOSYLTRANSFERASE"/>
    <property type="match status" value="1"/>
</dbReference>
<dbReference type="InterPro" id="IPR028098">
    <property type="entry name" value="Glyco_trans_4-like_N"/>
</dbReference>
<dbReference type="SUPFAM" id="SSF53756">
    <property type="entry name" value="UDP-Glycosyltransferase/glycogen phosphorylase"/>
    <property type="match status" value="1"/>
</dbReference>
<protein>
    <submittedName>
        <fullName evidence="4">Glycosyltransferase</fullName>
    </submittedName>
</protein>
<dbReference type="PANTHER" id="PTHR12526:SF510">
    <property type="entry name" value="D-INOSITOL 3-PHOSPHATE GLYCOSYLTRANSFERASE"/>
    <property type="match status" value="1"/>
</dbReference>
<evidence type="ECO:0000256" key="2">
    <source>
        <dbReference type="ARBA" id="ARBA00022679"/>
    </source>
</evidence>
<keyword evidence="1" id="KW-0328">Glycosyltransferase</keyword>
<evidence type="ECO:0000313" key="4">
    <source>
        <dbReference type="EMBL" id="MBJ6123501.1"/>
    </source>
</evidence>
<dbReference type="Pfam" id="PF13692">
    <property type="entry name" value="Glyco_trans_1_4"/>
    <property type="match status" value="1"/>
</dbReference>
<dbReference type="CDD" id="cd03811">
    <property type="entry name" value="GT4_GT28_WabH-like"/>
    <property type="match status" value="1"/>
</dbReference>